<feature type="binding site" evidence="10">
    <location>
        <begin position="494"/>
        <end position="497"/>
    </location>
    <ligand>
        <name>FAD</name>
        <dbReference type="ChEBI" id="CHEBI:57692"/>
    </ligand>
</feature>
<dbReference type="HAMAP" id="MF_03212">
    <property type="entry name" value="NCPR"/>
    <property type="match status" value="1"/>
</dbReference>
<feature type="binding site" evidence="10">
    <location>
        <begin position="460"/>
        <end position="463"/>
    </location>
    <ligand>
        <name>FAD</name>
        <dbReference type="ChEBI" id="CHEBI:57692"/>
    </ligand>
</feature>
<evidence type="ECO:0000256" key="9">
    <source>
        <dbReference type="ARBA" id="ARBA00023136"/>
    </source>
</evidence>
<dbReference type="Pfam" id="PF00667">
    <property type="entry name" value="FAD_binding_1"/>
    <property type="match status" value="1"/>
</dbReference>
<keyword evidence="9 10" id="KW-0472">Membrane</keyword>
<dbReference type="FunFam" id="1.20.990.10:FF:000001">
    <property type="entry name" value="NADPH--cytochrome P450 reductase"/>
    <property type="match status" value="1"/>
</dbReference>
<dbReference type="SUPFAM" id="SSF52343">
    <property type="entry name" value="Ferredoxin reductase-like, C-terminal NADP-linked domain"/>
    <property type="match status" value="1"/>
</dbReference>
<feature type="transmembrane region" description="Helical" evidence="10">
    <location>
        <begin position="21"/>
        <end position="44"/>
    </location>
</feature>
<feature type="binding site" evidence="10">
    <location>
        <position position="304"/>
    </location>
    <ligand>
        <name>NADP(+)</name>
        <dbReference type="ChEBI" id="CHEBI:58349"/>
    </ligand>
</feature>
<dbReference type="GO" id="GO:0003958">
    <property type="term" value="F:NADPH-hemoprotein reductase activity"/>
    <property type="evidence" value="ECO:0007669"/>
    <property type="project" value="UniProtKB-UniRule"/>
</dbReference>
<evidence type="ECO:0000256" key="7">
    <source>
        <dbReference type="ARBA" id="ARBA00022989"/>
    </source>
</evidence>
<feature type="binding site" evidence="10">
    <location>
        <position position="681"/>
    </location>
    <ligand>
        <name>FAD</name>
        <dbReference type="ChEBI" id="CHEBI:57692"/>
    </ligand>
</feature>
<dbReference type="GO" id="GO:0009725">
    <property type="term" value="P:response to hormone"/>
    <property type="evidence" value="ECO:0007669"/>
    <property type="project" value="TreeGrafter"/>
</dbReference>
<dbReference type="Gene3D" id="2.40.30.10">
    <property type="entry name" value="Translation factors"/>
    <property type="match status" value="1"/>
</dbReference>
<evidence type="ECO:0000256" key="2">
    <source>
        <dbReference type="ARBA" id="ARBA00022643"/>
    </source>
</evidence>
<dbReference type="WBParaSite" id="TMUE_2000007143.3">
    <property type="protein sequence ID" value="TMUE_2000007143.3"/>
    <property type="gene ID" value="WBGene00286957"/>
</dbReference>
<dbReference type="Gene3D" id="3.40.50.360">
    <property type="match status" value="1"/>
</dbReference>
<keyword evidence="1 10" id="KW-0285">Flavoprotein</keyword>
<feature type="domain" description="FAD-binding FR-type" evidence="13">
    <location>
        <begin position="285"/>
        <end position="526"/>
    </location>
</feature>
<keyword evidence="7 10" id="KW-1133">Transmembrane helix</keyword>
<name>A0A5S6QIW5_TRIMR</name>
<reference evidence="14" key="1">
    <citation type="submission" date="2013-11" db="EMBL/GenBank/DDBJ databases">
        <authorList>
            <person name="Aslett M."/>
        </authorList>
    </citation>
    <scope>NUCLEOTIDE SEQUENCE [LARGE SCALE GENOMIC DNA]</scope>
    <source>
        <strain evidence="14">Edinburgh</strain>
    </source>
</reference>
<feature type="binding site" evidence="10">
    <location>
        <begin position="144"/>
        <end position="147"/>
    </location>
    <ligand>
        <name>FMN</name>
        <dbReference type="ChEBI" id="CHEBI:58210"/>
    </ligand>
</feature>
<evidence type="ECO:0000256" key="5">
    <source>
        <dbReference type="ARBA" id="ARBA00022827"/>
    </source>
</evidence>
<feature type="binding site" evidence="10">
    <location>
        <position position="540"/>
    </location>
    <ligand>
        <name>NADP(+)</name>
        <dbReference type="ChEBI" id="CHEBI:58349"/>
    </ligand>
</feature>
<dbReference type="SUPFAM" id="SSF63380">
    <property type="entry name" value="Riboflavin synthase domain-like"/>
    <property type="match status" value="1"/>
</dbReference>
<dbReference type="GO" id="GO:0050661">
    <property type="term" value="F:NADP binding"/>
    <property type="evidence" value="ECO:0007669"/>
    <property type="project" value="UniProtKB-UniRule"/>
</dbReference>
<evidence type="ECO:0000256" key="3">
    <source>
        <dbReference type="ARBA" id="ARBA00022692"/>
    </source>
</evidence>
<dbReference type="CDD" id="cd06204">
    <property type="entry name" value="CYPOR"/>
    <property type="match status" value="1"/>
</dbReference>
<dbReference type="InterPro" id="IPR029039">
    <property type="entry name" value="Flavoprotein-like_sf"/>
</dbReference>
<evidence type="ECO:0000256" key="1">
    <source>
        <dbReference type="ARBA" id="ARBA00022630"/>
    </source>
</evidence>
<dbReference type="InterPro" id="IPR001709">
    <property type="entry name" value="Flavoprot_Pyr_Nucl_cyt_Rdtase"/>
</dbReference>
<feature type="domain" description="Flavodoxin-like" evidence="12">
    <location>
        <begin position="86"/>
        <end position="230"/>
    </location>
</feature>
<dbReference type="WBParaSite" id="TMUE_2000007143.2">
    <property type="protein sequence ID" value="TMUE_2000007143.2"/>
    <property type="gene ID" value="WBGene00286957"/>
</dbReference>
<dbReference type="SUPFAM" id="SSF52218">
    <property type="entry name" value="Flavoproteins"/>
    <property type="match status" value="1"/>
</dbReference>
<feature type="binding site" evidence="10">
    <location>
        <begin position="92"/>
        <end position="97"/>
    </location>
    <ligand>
        <name>FMN</name>
        <dbReference type="ChEBI" id="CHEBI:58210"/>
    </ligand>
</feature>
<protein>
    <recommendedName>
        <fullName evidence="10 11">NADPH--cytochrome P450 reductase</fullName>
        <shortName evidence="10">CPR</shortName>
        <shortName evidence="10">P450R</shortName>
        <ecNumber evidence="10 11">1.6.2.4</ecNumber>
    </recommendedName>
</protein>
<dbReference type="Proteomes" id="UP000046395">
    <property type="component" value="Unassembled WGS sequence"/>
</dbReference>
<comment type="similarity">
    <text evidence="10 11">In the C-terminal section; belongs to the flavoprotein pyridine nucleotide cytochrome reductase family.</text>
</comment>
<keyword evidence="5 10" id="KW-0274">FAD</keyword>
<evidence type="ECO:0000313" key="15">
    <source>
        <dbReference type="WBParaSite" id="TMUE_2000007143.1"/>
    </source>
</evidence>
<dbReference type="GO" id="GO:0010181">
    <property type="term" value="F:FMN binding"/>
    <property type="evidence" value="ECO:0007669"/>
    <property type="project" value="UniProtKB-UniRule"/>
</dbReference>
<dbReference type="PIRSF" id="PIRSF000208">
    <property type="entry name" value="P450R"/>
    <property type="match status" value="1"/>
</dbReference>
<dbReference type="InterPro" id="IPR017938">
    <property type="entry name" value="Riboflavin_synthase-like_b-brl"/>
</dbReference>
<accession>A0A5S6QIW5</accession>
<comment type="function">
    <text evidence="10">This enzyme is required for electron transfer from NADP to cytochrome P450 in microsomes. It can also provide electron transfer to heme oxygenase and cytochrome B5.</text>
</comment>
<sequence length="684" mass="76838">MEPSDVGTKMAEGIALGRSECWLSMLDCVILILGVTFSVFYYLYSHSLHVQTKLVPSFKPIVSSNLSSGTDGSSLAAKMRTSGKNMLVFYGSQTGTAEDFAFRLAKDAVRYGLKAIALDPEEYDMDELSLLMEIPSSLVVFCLATYGEGDPTDNARELHEYLQRAEADLTGLHYAVFGLGNKTYEHFNAMAQFVDKRLAKMGANRIGELGLGDDDGNLEEDFMLWKDEFWAAVCKHFNITTISEEISVREYKLTVFQPSEAMELFSGEVARMNSYKIQKAPFHQKNPFLAPLIVNRDLHCTGERVCKHIEFSLAGSRLRYEAGDHLAVYPRNDPSLVDQFGELLNVDLDSVITLTSIDPDSSKKTPFPCPCSYRTALSFYVDFTSPPRMNVIKELVQHCSDPSERQQLLSMVTMTEESRKKYLSWIAADHRNILDIMVDLPSCRPPLDLLLELLPRLQPRYYSISSSPKVDPGIVSITAVVVKYTTPLGRIRNGVATSYLAPLQPDDEPSSTKVPIFIRRSQFRLPSSPNTAVIMIGPGTGIAPFRGFIQQRAVLKKAGVAVGPTILFYGCRRRSDDYFYGEELENWLADGVLTQLHVAFSREQPHKVYVQHLLLQNKKSVWDFVQHGAFVYVCGDARNMARDVHATLVRIISEESAVSLDEATAYVKQMEMQKRYQTDVWTSK</sequence>
<feature type="binding site" evidence="10">
    <location>
        <position position="484"/>
    </location>
    <ligand>
        <name>FAD</name>
        <dbReference type="ChEBI" id="CHEBI:57692"/>
    </ligand>
</feature>
<dbReference type="PRINTS" id="PR00371">
    <property type="entry name" value="FPNCR"/>
</dbReference>
<evidence type="ECO:0000256" key="11">
    <source>
        <dbReference type="PIRNR" id="PIRNR000208"/>
    </source>
</evidence>
<dbReference type="GO" id="GO:0005789">
    <property type="term" value="C:endoplasmic reticulum membrane"/>
    <property type="evidence" value="ECO:0007669"/>
    <property type="project" value="UniProtKB-SubCell"/>
</dbReference>
<evidence type="ECO:0000256" key="10">
    <source>
        <dbReference type="HAMAP-Rule" id="MF_03212"/>
    </source>
</evidence>
<comment type="subcellular location">
    <subcellularLocation>
        <location evidence="10">Endoplasmic reticulum membrane</location>
        <topology evidence="10">Single-pass membrane protein</topology>
        <orientation evidence="10">Cytoplasmic side</orientation>
    </subcellularLocation>
</comment>
<comment type="similarity">
    <text evidence="10">In the N-terminal section; belongs to the flavodoxin family.</text>
</comment>
<comment type="cofactor">
    <cofactor evidence="10">
        <name>FMN</name>
        <dbReference type="ChEBI" id="CHEBI:58210"/>
    </cofactor>
    <text evidence="10">Binds 1 FMN per monomer.</text>
</comment>
<feature type="binding site" evidence="10">
    <location>
        <begin position="478"/>
        <end position="480"/>
    </location>
    <ligand>
        <name>FAD</name>
        <dbReference type="ChEBI" id="CHEBI:57692"/>
    </ligand>
</feature>
<proteinExistence type="inferred from homology"/>
<dbReference type="InterPro" id="IPR023173">
    <property type="entry name" value="NADPH_Cyt_P450_Rdtase_alpha"/>
</dbReference>
<keyword evidence="14" id="KW-1185">Reference proteome</keyword>
<evidence type="ECO:0000259" key="13">
    <source>
        <dbReference type="PROSITE" id="PS51384"/>
    </source>
</evidence>
<dbReference type="Gene3D" id="3.40.50.80">
    <property type="entry name" value="Nucleotide-binding domain of ferredoxin-NADP reductase (FNR) module"/>
    <property type="match status" value="1"/>
</dbReference>
<dbReference type="InterPro" id="IPR003097">
    <property type="entry name" value="CysJ-like_FAD-binding"/>
</dbReference>
<feature type="binding site" evidence="10">
    <location>
        <begin position="179"/>
        <end position="188"/>
    </location>
    <ligand>
        <name>FMN</name>
        <dbReference type="ChEBI" id="CHEBI:58210"/>
    </ligand>
</feature>
<dbReference type="STRING" id="70415.A0A5S6QIW5"/>
<comment type="cofactor">
    <cofactor evidence="10">
        <name>FAD</name>
        <dbReference type="ChEBI" id="CHEBI:57692"/>
    </cofactor>
    <text evidence="10">Binds 1 FAD per monomer.</text>
</comment>
<evidence type="ECO:0000256" key="4">
    <source>
        <dbReference type="ARBA" id="ARBA00022824"/>
    </source>
</evidence>
<dbReference type="FunFam" id="3.40.50.360:FF:000036">
    <property type="entry name" value="NADPH--cytochrome P450 reductase"/>
    <property type="match status" value="1"/>
</dbReference>
<dbReference type="InterPro" id="IPR001433">
    <property type="entry name" value="OxRdtase_FAD/NAD-bd"/>
</dbReference>
<keyword evidence="3 10" id="KW-0812">Transmembrane</keyword>
<dbReference type="PANTHER" id="PTHR19384:SF17">
    <property type="entry name" value="NADPH--CYTOCHROME P450 REDUCTASE"/>
    <property type="match status" value="1"/>
</dbReference>
<evidence type="ECO:0000259" key="12">
    <source>
        <dbReference type="PROSITE" id="PS50902"/>
    </source>
</evidence>
<dbReference type="PRINTS" id="PR00369">
    <property type="entry name" value="FLAVODOXIN"/>
</dbReference>
<feature type="binding site" evidence="10">
    <location>
        <begin position="607"/>
        <end position="611"/>
    </location>
    <ligand>
        <name>NADP(+)</name>
        <dbReference type="ChEBI" id="CHEBI:58349"/>
    </ligand>
</feature>
<keyword evidence="6 10" id="KW-0521">NADP</keyword>
<evidence type="ECO:0000313" key="14">
    <source>
        <dbReference type="Proteomes" id="UP000046395"/>
    </source>
</evidence>
<dbReference type="Pfam" id="PF00175">
    <property type="entry name" value="NAD_binding_1"/>
    <property type="match status" value="1"/>
</dbReference>
<dbReference type="InterPro" id="IPR039261">
    <property type="entry name" value="FNR_nucleotide-bd"/>
</dbReference>
<evidence type="ECO:0000256" key="6">
    <source>
        <dbReference type="ARBA" id="ARBA00022857"/>
    </source>
</evidence>
<dbReference type="FunFam" id="3.40.50.80:FF:000001">
    <property type="entry name" value="NADPH--cytochrome P450 reductase 1"/>
    <property type="match status" value="1"/>
</dbReference>
<feature type="binding site" evidence="10">
    <location>
        <position position="643"/>
    </location>
    <ligand>
        <name>NADP(+)</name>
        <dbReference type="ChEBI" id="CHEBI:58349"/>
    </ligand>
</feature>
<dbReference type="GO" id="GO:0005829">
    <property type="term" value="C:cytosol"/>
    <property type="evidence" value="ECO:0007669"/>
    <property type="project" value="TreeGrafter"/>
</dbReference>
<dbReference type="PANTHER" id="PTHR19384">
    <property type="entry name" value="NITRIC OXIDE SYNTHASE-RELATED"/>
    <property type="match status" value="1"/>
</dbReference>
<organism evidence="14 15">
    <name type="scientific">Trichuris muris</name>
    <name type="common">Mouse whipworm</name>
    <dbReference type="NCBI Taxonomy" id="70415"/>
    <lineage>
        <taxon>Eukaryota</taxon>
        <taxon>Metazoa</taxon>
        <taxon>Ecdysozoa</taxon>
        <taxon>Nematoda</taxon>
        <taxon>Enoplea</taxon>
        <taxon>Dorylaimia</taxon>
        <taxon>Trichinellida</taxon>
        <taxon>Trichuridae</taxon>
        <taxon>Trichuris</taxon>
    </lineage>
</organism>
<dbReference type="InterPro" id="IPR023208">
    <property type="entry name" value="P450R"/>
</dbReference>
<evidence type="ECO:0000256" key="8">
    <source>
        <dbReference type="ARBA" id="ARBA00023002"/>
    </source>
</evidence>
<dbReference type="PROSITE" id="PS50902">
    <property type="entry name" value="FLAVODOXIN_LIKE"/>
    <property type="match status" value="1"/>
</dbReference>
<dbReference type="Gene3D" id="1.20.990.10">
    <property type="entry name" value="NADPH-cytochrome p450 Reductase, Chain A, domain 3"/>
    <property type="match status" value="1"/>
</dbReference>
<dbReference type="InterPro" id="IPR008254">
    <property type="entry name" value="Flavodoxin/NO_synth"/>
</dbReference>
<feature type="binding site" evidence="10">
    <location>
        <position position="214"/>
    </location>
    <ligand>
        <name>FMN</name>
        <dbReference type="ChEBI" id="CHEBI:58210"/>
    </ligand>
</feature>
<dbReference type="EC" id="1.6.2.4" evidence="10 11"/>
<dbReference type="InterPro" id="IPR017927">
    <property type="entry name" value="FAD-bd_FR_type"/>
</dbReference>
<comment type="catalytic activity">
    <reaction evidence="10 11">
        <text>2 oxidized [cytochrome P450] + NADPH = 2 reduced [cytochrome P450] + NADP(+) + H(+)</text>
        <dbReference type="Rhea" id="RHEA:24040"/>
        <dbReference type="Rhea" id="RHEA-COMP:14627"/>
        <dbReference type="Rhea" id="RHEA-COMP:14628"/>
        <dbReference type="ChEBI" id="CHEBI:15378"/>
        <dbReference type="ChEBI" id="CHEBI:55376"/>
        <dbReference type="ChEBI" id="CHEBI:57783"/>
        <dbReference type="ChEBI" id="CHEBI:58349"/>
        <dbReference type="ChEBI" id="CHEBI:60344"/>
        <dbReference type="EC" id="1.6.2.4"/>
    </reaction>
</comment>
<reference evidence="15" key="3">
    <citation type="submission" date="2019-12" db="UniProtKB">
        <authorList>
            <consortium name="WormBaseParasite"/>
        </authorList>
    </citation>
    <scope>IDENTIFICATION</scope>
</reference>
<dbReference type="PROSITE" id="PS51384">
    <property type="entry name" value="FAD_FR"/>
    <property type="match status" value="1"/>
</dbReference>
<keyword evidence="4 10" id="KW-0256">Endoplasmic reticulum</keyword>
<dbReference type="WBParaSite" id="TMUE_2000007143.1">
    <property type="protein sequence ID" value="TMUE_2000007143.1"/>
    <property type="gene ID" value="WBGene00286957"/>
</dbReference>
<feature type="binding site" evidence="10">
    <location>
        <begin position="601"/>
        <end position="602"/>
    </location>
    <ligand>
        <name>NADP(+)</name>
        <dbReference type="ChEBI" id="CHEBI:58349"/>
    </ligand>
</feature>
<keyword evidence="8 10" id="KW-0560">Oxidoreductase</keyword>
<dbReference type="Pfam" id="PF00258">
    <property type="entry name" value="Flavodoxin_1"/>
    <property type="match status" value="1"/>
</dbReference>
<reference evidence="14" key="2">
    <citation type="submission" date="2014-03" db="EMBL/GenBank/DDBJ databases">
        <title>The whipworm genome and dual-species transcriptomics of an intimate host-pathogen interaction.</title>
        <authorList>
            <person name="Foth B.J."/>
            <person name="Tsai I.J."/>
            <person name="Reid A.J."/>
            <person name="Bancroft A.J."/>
            <person name="Nichol S."/>
            <person name="Tracey A."/>
            <person name="Holroyd N."/>
            <person name="Cotton J.A."/>
            <person name="Stanley E.J."/>
            <person name="Zarowiecki M."/>
            <person name="Liu J.Z."/>
            <person name="Huckvale T."/>
            <person name="Cooper P.J."/>
            <person name="Grencis R.K."/>
            <person name="Berriman M."/>
        </authorList>
    </citation>
    <scope>NUCLEOTIDE SEQUENCE [LARGE SCALE GENOMIC DNA]</scope>
    <source>
        <strain evidence="14">Edinburgh</strain>
    </source>
</reference>
<dbReference type="AlphaFoldDB" id="A0A5S6QIW5"/>
<keyword evidence="2 10" id="KW-0288">FMN</keyword>
<comment type="caution">
    <text evidence="10">Lacks conserved residue(s) required for the propagation of feature annotation.</text>
</comment>
<dbReference type="InterPro" id="IPR001094">
    <property type="entry name" value="Flavdoxin-like"/>
</dbReference>
<dbReference type="GO" id="GO:0050660">
    <property type="term" value="F:flavin adenine dinucleotide binding"/>
    <property type="evidence" value="ECO:0007669"/>
    <property type="project" value="UniProtKB-UniRule"/>
</dbReference>
<comment type="similarity">
    <text evidence="10">Belongs to the NADPH--cytochrome P450 reductase family.</text>
</comment>